<dbReference type="EMBL" id="CP000750">
    <property type="protein sequence ID" value="ABS04916.1"/>
    <property type="molecule type" value="Genomic_DNA"/>
</dbReference>
<sequence>MVQTPMPLWSVTLTVAGAETDPGCLRAALDRLLAERPFLSSVRYSATRVELRYWDEARDVDDAAAMALRLWPEHRSSAGLPPWSVVGVEVVDRATVEHRVDQQAQRRRRGAGGPPVRRARALDLIGDIAPW</sequence>
<dbReference type="KEGG" id="kra:Krad_3453"/>
<reference evidence="2" key="1">
    <citation type="journal article" date="2008" name="PLoS ONE">
        <title>Survival in nuclear waste, extreme resistance, and potential applications gleaned from the genome sequence of Kineococcus radiotolerans SRS30216.</title>
        <authorList>
            <person name="Bagwell C.E."/>
            <person name="Bhat S."/>
            <person name="Hawkins G.M."/>
            <person name="Smith B.W."/>
            <person name="Biswas T."/>
            <person name="Hoover T.R."/>
            <person name="Saunders E."/>
            <person name="Han C.S."/>
            <person name="Tsodikov O.V."/>
            <person name="Shimkets L.J."/>
        </authorList>
    </citation>
    <scope>NUCLEOTIDE SEQUENCE [LARGE SCALE GENOMIC DNA]</scope>
    <source>
        <strain evidence="2">ATCC BAA-149 / DSM 14245 / SRS30216</strain>
    </source>
</reference>
<keyword evidence="2" id="KW-1185">Reference proteome</keyword>
<protein>
    <submittedName>
        <fullName evidence="1">Uncharacterized protein</fullName>
    </submittedName>
</protein>
<dbReference type="Proteomes" id="UP000001116">
    <property type="component" value="Chromosome"/>
</dbReference>
<dbReference type="AlphaFoldDB" id="A6WDM7"/>
<evidence type="ECO:0000313" key="1">
    <source>
        <dbReference type="EMBL" id="ABS04916.1"/>
    </source>
</evidence>
<accession>A6WDM7</accession>
<dbReference type="HOGENOM" id="CLU_118142_0_0_11"/>
<proteinExistence type="predicted"/>
<dbReference type="STRING" id="266940.Krad_3453"/>
<evidence type="ECO:0000313" key="2">
    <source>
        <dbReference type="Proteomes" id="UP000001116"/>
    </source>
</evidence>
<organism evidence="1 2">
    <name type="scientific">Kineococcus radiotolerans (strain ATCC BAA-149 / DSM 14245 / SRS30216)</name>
    <dbReference type="NCBI Taxonomy" id="266940"/>
    <lineage>
        <taxon>Bacteria</taxon>
        <taxon>Bacillati</taxon>
        <taxon>Actinomycetota</taxon>
        <taxon>Actinomycetes</taxon>
        <taxon>Kineosporiales</taxon>
        <taxon>Kineosporiaceae</taxon>
        <taxon>Kineococcus</taxon>
    </lineage>
</organism>
<name>A6WDM7_KINRD</name>
<gene>
    <name evidence="1" type="ordered locus">Krad_3453</name>
</gene>
<dbReference type="eggNOG" id="ENOG5032ZQA">
    <property type="taxonomic scope" value="Bacteria"/>
</dbReference>